<gene>
    <name evidence="2" type="ORF">ACFO5Q_03850</name>
</gene>
<feature type="chain" id="PRO_5047342463" description="Porin" evidence="1">
    <location>
        <begin position="27"/>
        <end position="423"/>
    </location>
</feature>
<sequence>MVRLKAIPRVACAAALALSAASQVQADGLPKVDLELLTDTRFSVVSGEQGWFDDWLGKLRYGGDRLGRGKGRLRLAEMSLIARSDITWDMQAFVHAKFDPEQDKPADLVEAFLHYKPVPTSNLQYEMRAGLLFPHISRENISTAWTSPFTITPSAVNSWVGEEIRALALEGKATWKMEGQKLSLTAAVFGFNDPAGTLLAFRGWALGDYKTGAFSQVPLAPVPSIEPGGFLADQPVWVHPIRELDGRPGFYGALDWEYGRRVKLGAFYYDNRGDPETFKHKQYAWDTRFLNIYAEVKAPAGIQLISQYMAGNTKMGNLIGGQRMVDVDFSAGYVMATRKLGKHRISLRRDWFDTDDNTFVAEDNNNEVGTAWTLAFNAKVGEKANLIAEVLRVDSNRAARQGLWWTAPEQDQIQLQLSYRQRF</sequence>
<comment type="caution">
    <text evidence="2">The sequence shown here is derived from an EMBL/GenBank/DDBJ whole genome shotgun (WGS) entry which is preliminary data.</text>
</comment>
<evidence type="ECO:0000313" key="3">
    <source>
        <dbReference type="Proteomes" id="UP001595776"/>
    </source>
</evidence>
<keyword evidence="1" id="KW-0732">Signal</keyword>
<evidence type="ECO:0000256" key="1">
    <source>
        <dbReference type="SAM" id="SignalP"/>
    </source>
</evidence>
<evidence type="ECO:0000313" key="2">
    <source>
        <dbReference type="EMBL" id="MFC4346970.1"/>
    </source>
</evidence>
<organism evidence="2 3">
    <name type="scientific">Kordiimonas lipolytica</name>
    <dbReference type="NCBI Taxonomy" id="1662421"/>
    <lineage>
        <taxon>Bacteria</taxon>
        <taxon>Pseudomonadati</taxon>
        <taxon>Pseudomonadota</taxon>
        <taxon>Alphaproteobacteria</taxon>
        <taxon>Kordiimonadales</taxon>
        <taxon>Kordiimonadaceae</taxon>
        <taxon>Kordiimonas</taxon>
    </lineage>
</organism>
<keyword evidence="3" id="KW-1185">Reference proteome</keyword>
<evidence type="ECO:0008006" key="4">
    <source>
        <dbReference type="Google" id="ProtNLM"/>
    </source>
</evidence>
<name>A0ABV8U7A3_9PROT</name>
<protein>
    <recommendedName>
        <fullName evidence="4">Porin</fullName>
    </recommendedName>
</protein>
<reference evidence="3" key="1">
    <citation type="journal article" date="2019" name="Int. J. Syst. Evol. Microbiol.">
        <title>The Global Catalogue of Microorganisms (GCM) 10K type strain sequencing project: providing services to taxonomists for standard genome sequencing and annotation.</title>
        <authorList>
            <consortium name="The Broad Institute Genomics Platform"/>
            <consortium name="The Broad Institute Genome Sequencing Center for Infectious Disease"/>
            <person name="Wu L."/>
            <person name="Ma J."/>
        </authorList>
    </citation>
    <scope>NUCLEOTIDE SEQUENCE [LARGE SCALE GENOMIC DNA]</scope>
    <source>
        <strain evidence="3">CGMCC 1.15304</strain>
    </source>
</reference>
<dbReference type="Proteomes" id="UP001595776">
    <property type="component" value="Unassembled WGS sequence"/>
</dbReference>
<proteinExistence type="predicted"/>
<accession>A0ABV8U7A3</accession>
<dbReference type="EMBL" id="JBHSCR010000002">
    <property type="protein sequence ID" value="MFC4346970.1"/>
    <property type="molecule type" value="Genomic_DNA"/>
</dbReference>
<dbReference type="RefSeq" id="WP_068147592.1">
    <property type="nucleotide sequence ID" value="NZ_JBHSCR010000002.1"/>
</dbReference>
<feature type="signal peptide" evidence="1">
    <location>
        <begin position="1"/>
        <end position="26"/>
    </location>
</feature>